<comment type="caution">
    <text evidence="2">The sequence shown here is derived from an EMBL/GenBank/DDBJ whole genome shotgun (WGS) entry which is preliminary data.</text>
</comment>
<dbReference type="Proteomes" id="UP000249248">
    <property type="component" value="Unassembled WGS sequence"/>
</dbReference>
<keyword evidence="3" id="KW-1185">Reference proteome</keyword>
<proteinExistence type="predicted"/>
<keyword evidence="1" id="KW-0472">Membrane</keyword>
<gene>
    <name evidence="2" type="ORF">DNU06_10720</name>
</gene>
<keyword evidence="1" id="KW-0812">Transmembrane</keyword>
<dbReference type="AlphaFoldDB" id="A0A2W1NFD0"/>
<feature type="transmembrane region" description="Helical" evidence="1">
    <location>
        <begin position="29"/>
        <end position="49"/>
    </location>
</feature>
<accession>A0A2W1NFD0</accession>
<protein>
    <submittedName>
        <fullName evidence="2">Uncharacterized protein</fullName>
    </submittedName>
</protein>
<evidence type="ECO:0000313" key="2">
    <source>
        <dbReference type="EMBL" id="PZE16726.1"/>
    </source>
</evidence>
<keyword evidence="1" id="KW-1133">Transmembrane helix</keyword>
<organism evidence="2 3">
    <name type="scientific">Putridiphycobacter roseus</name>
    <dbReference type="NCBI Taxonomy" id="2219161"/>
    <lineage>
        <taxon>Bacteria</taxon>
        <taxon>Pseudomonadati</taxon>
        <taxon>Bacteroidota</taxon>
        <taxon>Flavobacteriia</taxon>
        <taxon>Flavobacteriales</taxon>
        <taxon>Crocinitomicaceae</taxon>
        <taxon>Putridiphycobacter</taxon>
    </lineage>
</organism>
<reference evidence="2 3" key="1">
    <citation type="submission" date="2018-06" db="EMBL/GenBank/DDBJ databases">
        <title>The draft genome sequence of Crocinitomix sp. SM1701.</title>
        <authorList>
            <person name="Zhang X."/>
        </authorList>
    </citation>
    <scope>NUCLEOTIDE SEQUENCE [LARGE SCALE GENOMIC DNA]</scope>
    <source>
        <strain evidence="2 3">SM1701</strain>
    </source>
</reference>
<dbReference type="EMBL" id="QKSB01000006">
    <property type="protein sequence ID" value="PZE16726.1"/>
    <property type="molecule type" value="Genomic_DNA"/>
</dbReference>
<evidence type="ECO:0000256" key="1">
    <source>
        <dbReference type="SAM" id="Phobius"/>
    </source>
</evidence>
<evidence type="ECO:0000313" key="3">
    <source>
        <dbReference type="Proteomes" id="UP000249248"/>
    </source>
</evidence>
<sequence>MNNRIRNQYDSYQNHLIVLGNFASKSTTILSIVLEFIIPLALLLAILGIKNALGKCNGILNLIS</sequence>
<name>A0A2W1NFD0_9FLAO</name>